<evidence type="ECO:0000256" key="3">
    <source>
        <dbReference type="ARBA" id="ARBA00012929"/>
    </source>
</evidence>
<dbReference type="Gene3D" id="3.40.50.720">
    <property type="entry name" value="NAD(P)-binding Rossmann-like Domain"/>
    <property type="match status" value="1"/>
</dbReference>
<dbReference type="GO" id="GO:0019305">
    <property type="term" value="P:dTDP-rhamnose biosynthetic process"/>
    <property type="evidence" value="ECO:0007669"/>
    <property type="project" value="TreeGrafter"/>
</dbReference>
<evidence type="ECO:0000256" key="4">
    <source>
        <dbReference type="ARBA" id="ARBA00017099"/>
    </source>
</evidence>
<reference evidence="8 9" key="1">
    <citation type="journal article" date="2011" name="Stand. Genomic Sci.">
        <title>Draft genome sequence of Caminibacter mediatlanticus strain TB-2, an epsilonproteobacterium isolated from a deep-sea hydrothermal vent.</title>
        <authorList>
            <person name="Giovannelli D."/>
            <person name="Ferriera S."/>
            <person name="Johnson J."/>
            <person name="Kravitz S."/>
            <person name="Perez-Rodriguez I."/>
            <person name="Ricci J."/>
            <person name="O'Brien C."/>
            <person name="Voordeckers J.W."/>
            <person name="Bini E."/>
            <person name="Vetriani C."/>
        </authorList>
    </citation>
    <scope>NUCLEOTIDE SEQUENCE [LARGE SCALE GENOMIC DNA]</scope>
    <source>
        <strain evidence="8 9">TB-2</strain>
    </source>
</reference>
<accession>A0AAI9F233</accession>
<gene>
    <name evidence="8" type="ORF">CMTB2_04477</name>
</gene>
<dbReference type="GO" id="GO:0005829">
    <property type="term" value="C:cytosol"/>
    <property type="evidence" value="ECO:0007669"/>
    <property type="project" value="TreeGrafter"/>
</dbReference>
<evidence type="ECO:0000313" key="8">
    <source>
        <dbReference type="EMBL" id="EDM23181.1"/>
    </source>
</evidence>
<dbReference type="Gene3D" id="3.90.25.10">
    <property type="entry name" value="UDP-galactose 4-epimerase, domain 1"/>
    <property type="match status" value="1"/>
</dbReference>
<dbReference type="EMBL" id="ABCJ01000008">
    <property type="protein sequence ID" value="EDM23181.1"/>
    <property type="molecule type" value="Genomic_DNA"/>
</dbReference>
<sequence>MNNINILITGSNGQLGSELRMLNDKFKMLNYRCFFIDKNDLDITDFQRVKDFIEKNDIKIIINTAAYTAVDKAEEEKELAELINYKAVENLAKISKEKDIFLVHISTDYVFNGKNYRPYVEEDKTDPINYYGLTKLKGEEAIKKINPKGVIIRTSWVYSSFGKNFVKTMLNLAKTKKELNIIFDQIGTPTYARDLAEVILRILDVKFKITDSNNNLTSNIKHLPSNVEIYHYSNEGVCSWYDFAKAIFEIEGIDIKVNPIESKDYPTPAKRPFYSVLNKSKIKRDFNIKIPYWIDSLKECLERLYDE</sequence>
<protein>
    <recommendedName>
        <fullName evidence="4 6">dTDP-4-dehydrorhamnose reductase</fullName>
        <ecNumber evidence="3 6">1.1.1.133</ecNumber>
    </recommendedName>
</protein>
<dbReference type="Pfam" id="PF04321">
    <property type="entry name" value="RmlD_sub_bind"/>
    <property type="match status" value="1"/>
</dbReference>
<dbReference type="InterPro" id="IPR029903">
    <property type="entry name" value="RmlD-like-bd"/>
</dbReference>
<comment type="similarity">
    <text evidence="2 6">Belongs to the dTDP-4-dehydrorhamnose reductase family.</text>
</comment>
<evidence type="ECO:0000256" key="2">
    <source>
        <dbReference type="ARBA" id="ARBA00010944"/>
    </source>
</evidence>
<evidence type="ECO:0000256" key="5">
    <source>
        <dbReference type="ARBA" id="ARBA00048200"/>
    </source>
</evidence>
<evidence type="ECO:0000256" key="1">
    <source>
        <dbReference type="ARBA" id="ARBA00004781"/>
    </source>
</evidence>
<proteinExistence type="inferred from homology"/>
<dbReference type="SUPFAM" id="SSF51735">
    <property type="entry name" value="NAD(P)-binding Rossmann-fold domains"/>
    <property type="match status" value="1"/>
</dbReference>
<dbReference type="PANTHER" id="PTHR10491">
    <property type="entry name" value="DTDP-4-DEHYDRORHAMNOSE REDUCTASE"/>
    <property type="match status" value="1"/>
</dbReference>
<dbReference type="RefSeq" id="WP_007475172.1">
    <property type="nucleotide sequence ID" value="NZ_ABCJ01000008.1"/>
</dbReference>
<dbReference type="Proteomes" id="UP000003288">
    <property type="component" value="Unassembled WGS sequence"/>
</dbReference>
<comment type="catalytic activity">
    <reaction evidence="5">
        <text>dTDP-beta-L-rhamnose + NADP(+) = dTDP-4-dehydro-beta-L-rhamnose + NADPH + H(+)</text>
        <dbReference type="Rhea" id="RHEA:21796"/>
        <dbReference type="ChEBI" id="CHEBI:15378"/>
        <dbReference type="ChEBI" id="CHEBI:57510"/>
        <dbReference type="ChEBI" id="CHEBI:57783"/>
        <dbReference type="ChEBI" id="CHEBI:58349"/>
        <dbReference type="ChEBI" id="CHEBI:62830"/>
        <dbReference type="EC" id="1.1.1.133"/>
    </reaction>
</comment>
<dbReference type="InterPro" id="IPR005913">
    <property type="entry name" value="dTDP_dehydrorham_reduct"/>
</dbReference>
<dbReference type="GO" id="GO:0008831">
    <property type="term" value="F:dTDP-4-dehydrorhamnose reductase activity"/>
    <property type="evidence" value="ECO:0007669"/>
    <property type="project" value="UniProtKB-EC"/>
</dbReference>
<keyword evidence="6" id="KW-0521">NADP</keyword>
<dbReference type="AlphaFoldDB" id="A0AAI9F233"/>
<dbReference type="NCBIfam" id="TIGR01214">
    <property type="entry name" value="rmlD"/>
    <property type="match status" value="1"/>
</dbReference>
<evidence type="ECO:0000313" key="9">
    <source>
        <dbReference type="Proteomes" id="UP000003288"/>
    </source>
</evidence>
<comment type="function">
    <text evidence="6">Catalyzes the reduction of dTDP-6-deoxy-L-lyxo-4-hexulose to yield dTDP-L-rhamnose.</text>
</comment>
<comment type="caution">
    <text evidence="8">The sequence shown here is derived from an EMBL/GenBank/DDBJ whole genome shotgun (WGS) entry which is preliminary data.</text>
</comment>
<dbReference type="CDD" id="cd05254">
    <property type="entry name" value="dTDP_HR_like_SDR_e"/>
    <property type="match status" value="1"/>
</dbReference>
<keyword evidence="6" id="KW-0560">Oxidoreductase</keyword>
<feature type="domain" description="RmlD-like substrate binding" evidence="7">
    <location>
        <begin position="5"/>
        <end position="304"/>
    </location>
</feature>
<dbReference type="InterPro" id="IPR036291">
    <property type="entry name" value="NAD(P)-bd_dom_sf"/>
</dbReference>
<evidence type="ECO:0000256" key="6">
    <source>
        <dbReference type="RuleBase" id="RU364082"/>
    </source>
</evidence>
<name>A0AAI9F233_9BACT</name>
<organism evidence="8 9">
    <name type="scientific">Caminibacter mediatlanticus TB-2</name>
    <dbReference type="NCBI Taxonomy" id="391592"/>
    <lineage>
        <taxon>Bacteria</taxon>
        <taxon>Pseudomonadati</taxon>
        <taxon>Campylobacterota</taxon>
        <taxon>Epsilonproteobacteria</taxon>
        <taxon>Nautiliales</taxon>
        <taxon>Nautiliaceae</taxon>
        <taxon>Caminibacter</taxon>
    </lineage>
</organism>
<evidence type="ECO:0000259" key="7">
    <source>
        <dbReference type="Pfam" id="PF04321"/>
    </source>
</evidence>
<dbReference type="PANTHER" id="PTHR10491:SF4">
    <property type="entry name" value="METHIONINE ADENOSYLTRANSFERASE 2 SUBUNIT BETA"/>
    <property type="match status" value="1"/>
</dbReference>
<dbReference type="EC" id="1.1.1.133" evidence="3 6"/>
<comment type="pathway">
    <text evidence="1 6">Carbohydrate biosynthesis; dTDP-L-rhamnose biosynthesis.</text>
</comment>